<keyword evidence="3" id="KW-0238">DNA-binding</keyword>
<evidence type="ECO:0000313" key="6">
    <source>
        <dbReference type="Proteomes" id="UP000514704"/>
    </source>
</evidence>
<keyword evidence="5" id="KW-0540">Nuclease</keyword>
<keyword evidence="5" id="KW-0255">Endonuclease</keyword>
<gene>
    <name evidence="5" type="ORF">H3143_01655</name>
</gene>
<dbReference type="GO" id="GO:0003677">
    <property type="term" value="F:DNA binding"/>
    <property type="evidence" value="ECO:0007669"/>
    <property type="project" value="UniProtKB-KW"/>
</dbReference>
<dbReference type="EMBL" id="CP059674">
    <property type="protein sequence ID" value="QMT98846.1"/>
    <property type="molecule type" value="Genomic_DNA"/>
</dbReference>
<reference evidence="5 6" key="1">
    <citation type="journal article" date="2017" name="Int. J. Syst. Evol. Microbiol.">
        <title>Mycoplasma tullyi sp. nov., isolated from penguins of the genus Spheniscus.</title>
        <authorList>
            <person name="Yavari C.A."/>
            <person name="Ramirez A.S."/>
            <person name="Nicholas R.A.J."/>
            <person name="Radford A.D."/>
            <person name="Darby A.C."/>
            <person name="Bradbury J.M."/>
        </authorList>
    </citation>
    <scope>NUCLEOTIDE SEQUENCE [LARGE SCALE GENOMIC DNA]</scope>
    <source>
        <strain evidence="5 6">56A97T</strain>
    </source>
</reference>
<organism evidence="5 6">
    <name type="scientific">Mycoplasma tullyi</name>
    <dbReference type="NCBI Taxonomy" id="1612150"/>
    <lineage>
        <taxon>Bacteria</taxon>
        <taxon>Bacillati</taxon>
        <taxon>Mycoplasmatota</taxon>
        <taxon>Mollicutes</taxon>
        <taxon>Mycoplasmataceae</taxon>
        <taxon>Mycoplasma</taxon>
    </lineage>
</organism>
<dbReference type="InterPro" id="IPR000055">
    <property type="entry name" value="Restrct_endonuc_typeI_TRD"/>
</dbReference>
<dbReference type="InterPro" id="IPR044946">
    <property type="entry name" value="Restrct_endonuc_typeI_TRD_sf"/>
</dbReference>
<dbReference type="KEGG" id="mtuy:H3143_01655"/>
<dbReference type="SUPFAM" id="SSF116734">
    <property type="entry name" value="DNA methylase specificity domain"/>
    <property type="match status" value="1"/>
</dbReference>
<comment type="similarity">
    <text evidence="1">Belongs to the type-I restriction system S methylase family.</text>
</comment>
<dbReference type="Proteomes" id="UP000514704">
    <property type="component" value="Chromosome"/>
</dbReference>
<name>A0A7D7UGJ6_9MOLU</name>
<protein>
    <submittedName>
        <fullName evidence="5">Restriction endonuclease subunit S</fullName>
    </submittedName>
</protein>
<proteinExistence type="inferred from homology"/>
<dbReference type="Pfam" id="PF01420">
    <property type="entry name" value="Methylase_S"/>
    <property type="match status" value="1"/>
</dbReference>
<keyword evidence="6" id="KW-1185">Reference proteome</keyword>
<evidence type="ECO:0000313" key="5">
    <source>
        <dbReference type="EMBL" id="QMT98846.1"/>
    </source>
</evidence>
<sequence>MNKCVSGVTRFNLSKDKFRKIVITIPSLSTQNKIVKILEVCIKYQTIFLKEYL</sequence>
<dbReference type="RefSeq" id="WP_182079117.1">
    <property type="nucleotide sequence ID" value="NZ_CP059674.1"/>
</dbReference>
<feature type="domain" description="Type I restriction modification DNA specificity" evidence="4">
    <location>
        <begin position="3"/>
        <end position="46"/>
    </location>
</feature>
<evidence type="ECO:0000259" key="4">
    <source>
        <dbReference type="Pfam" id="PF01420"/>
    </source>
</evidence>
<dbReference type="GO" id="GO:0009307">
    <property type="term" value="P:DNA restriction-modification system"/>
    <property type="evidence" value="ECO:0007669"/>
    <property type="project" value="UniProtKB-KW"/>
</dbReference>
<dbReference type="Gene3D" id="3.90.220.20">
    <property type="entry name" value="DNA methylase specificity domains"/>
    <property type="match status" value="1"/>
</dbReference>
<keyword evidence="5" id="KW-0378">Hydrolase</keyword>
<evidence type="ECO:0000256" key="2">
    <source>
        <dbReference type="ARBA" id="ARBA00022747"/>
    </source>
</evidence>
<dbReference type="AlphaFoldDB" id="A0A7D7UGJ6"/>
<dbReference type="GO" id="GO:0004519">
    <property type="term" value="F:endonuclease activity"/>
    <property type="evidence" value="ECO:0007669"/>
    <property type="project" value="UniProtKB-KW"/>
</dbReference>
<evidence type="ECO:0000256" key="3">
    <source>
        <dbReference type="ARBA" id="ARBA00023125"/>
    </source>
</evidence>
<evidence type="ECO:0000256" key="1">
    <source>
        <dbReference type="ARBA" id="ARBA00010923"/>
    </source>
</evidence>
<accession>A0A7D7UGJ6</accession>
<keyword evidence="2" id="KW-0680">Restriction system</keyword>